<feature type="compositionally biased region" description="Low complexity" evidence="4">
    <location>
        <begin position="256"/>
        <end position="271"/>
    </location>
</feature>
<dbReference type="PANTHER" id="PTHR39399:SF1">
    <property type="entry name" value="PROTEIN ZPS1"/>
    <property type="match status" value="1"/>
</dbReference>
<dbReference type="OrthoDB" id="4689212at2759"/>
<dbReference type="InterPro" id="IPR029482">
    <property type="entry name" value="HRXXH"/>
</dbReference>
<accession>A0A9P7V8P9</accession>
<evidence type="ECO:0000256" key="1">
    <source>
        <dbReference type="ARBA" id="ARBA00022729"/>
    </source>
</evidence>
<reference evidence="7" key="1">
    <citation type="submission" date="2021-03" db="EMBL/GenBank/DDBJ databases">
        <authorList>
            <person name="Palmer J.M."/>
        </authorList>
    </citation>
    <scope>NUCLEOTIDE SEQUENCE</scope>
    <source>
        <strain evidence="7">ARV_011</strain>
    </source>
</reference>
<protein>
    <recommendedName>
        <fullName evidence="6">Putative peptidase domain-containing protein</fullName>
    </recommendedName>
</protein>
<evidence type="ECO:0000313" key="8">
    <source>
        <dbReference type="Proteomes" id="UP000790833"/>
    </source>
</evidence>
<evidence type="ECO:0000256" key="4">
    <source>
        <dbReference type="SAM" id="MobiDB-lite"/>
    </source>
</evidence>
<dbReference type="Proteomes" id="UP000790833">
    <property type="component" value="Unassembled WGS sequence"/>
</dbReference>
<dbReference type="GO" id="GO:0009986">
    <property type="term" value="C:cell surface"/>
    <property type="evidence" value="ECO:0007669"/>
    <property type="project" value="TreeGrafter"/>
</dbReference>
<keyword evidence="8" id="KW-1185">Reference proteome</keyword>
<dbReference type="GO" id="GO:0009277">
    <property type="term" value="C:fungal-type cell wall"/>
    <property type="evidence" value="ECO:0007669"/>
    <property type="project" value="TreeGrafter"/>
</dbReference>
<dbReference type="InterPro" id="IPR039124">
    <property type="entry name" value="PRA1-like"/>
</dbReference>
<dbReference type="RefSeq" id="XP_043048889.1">
    <property type="nucleotide sequence ID" value="XM_043191582.1"/>
</dbReference>
<feature type="signal peptide" evidence="5">
    <location>
        <begin position="1"/>
        <end position="17"/>
    </location>
</feature>
<keyword evidence="1 5" id="KW-0732">Signal</keyword>
<dbReference type="CDD" id="cd11307">
    <property type="entry name" value="M35_Asp_f2_like"/>
    <property type="match status" value="1"/>
</dbReference>
<feature type="domain" description="Putative peptidase" evidence="6">
    <location>
        <begin position="12"/>
        <end position="250"/>
    </location>
</feature>
<dbReference type="GO" id="GO:0005576">
    <property type="term" value="C:extracellular region"/>
    <property type="evidence" value="ECO:0007669"/>
    <property type="project" value="TreeGrafter"/>
</dbReference>
<dbReference type="GO" id="GO:0005178">
    <property type="term" value="F:integrin binding"/>
    <property type="evidence" value="ECO:0007669"/>
    <property type="project" value="TreeGrafter"/>
</dbReference>
<keyword evidence="2" id="KW-0325">Glycoprotein</keyword>
<comment type="caution">
    <text evidence="7">The sequence shown here is derived from an EMBL/GenBank/DDBJ whole genome shotgun (WGS) entry which is preliminary data.</text>
</comment>
<dbReference type="PANTHER" id="PTHR39399">
    <property type="entry name" value="PROTEIN ZPS1"/>
    <property type="match status" value="1"/>
</dbReference>
<feature type="chain" id="PRO_5040365281" description="Putative peptidase domain-containing protein" evidence="5">
    <location>
        <begin position="18"/>
        <end position="316"/>
    </location>
</feature>
<dbReference type="AlphaFoldDB" id="A0A9P7V8P9"/>
<dbReference type="GO" id="GO:0008270">
    <property type="term" value="F:zinc ion binding"/>
    <property type="evidence" value="ECO:0007669"/>
    <property type="project" value="TreeGrafter"/>
</dbReference>
<sequence length="316" mass="34228">MFKTICVLLAVASNIAAESSTSLESQVVSATTYVQSDSTSDVWTDNWEKSFPIHTSCNQTKFNQLSAGLDEAMQIAAHARDHTLKYGNNSEIFRKYFGSGLPATVAGVFDSVVNAEKSGMLFRCDDIDGNCKFDGWAGHWRGENGTDETVICDLSFTTRRRLSQLCSQGWTVANSKDNIFWATDLLHRFWHTTVLGHGIVGHYADGYKDSLELASKNSSYAVINSVSLRLFALEVYAYDITVPGVGCSGDSGSSSVVKSSSTTPVAATPTSTDDHDDHAHASDDHDHSHTSDDHDHAHSTGGTECHTHADGVVHCV</sequence>
<dbReference type="FunFam" id="3.40.390.10:FF:000043">
    <property type="entry name" value="Major allergen Asp F2"/>
    <property type="match status" value="1"/>
</dbReference>
<proteinExistence type="inferred from homology"/>
<evidence type="ECO:0000256" key="2">
    <source>
        <dbReference type="ARBA" id="ARBA00023180"/>
    </source>
</evidence>
<dbReference type="GeneID" id="66114131"/>
<gene>
    <name evidence="7" type="ORF">KQ657_000757</name>
</gene>
<dbReference type="SUPFAM" id="SSF55486">
    <property type="entry name" value="Metalloproteases ('zincins'), catalytic domain"/>
    <property type="match status" value="1"/>
</dbReference>
<dbReference type="EMBL" id="JAHMUF010000012">
    <property type="protein sequence ID" value="KAG7193341.1"/>
    <property type="molecule type" value="Genomic_DNA"/>
</dbReference>
<evidence type="ECO:0000259" key="6">
    <source>
        <dbReference type="Pfam" id="PF13933"/>
    </source>
</evidence>
<dbReference type="Gene3D" id="3.40.390.10">
    <property type="entry name" value="Collagenase (Catalytic Domain)"/>
    <property type="match status" value="1"/>
</dbReference>
<feature type="compositionally biased region" description="Basic and acidic residues" evidence="4">
    <location>
        <begin position="272"/>
        <end position="298"/>
    </location>
</feature>
<organism evidence="7 8">
    <name type="scientific">Scheffersomyces spartinae</name>
    <dbReference type="NCBI Taxonomy" id="45513"/>
    <lineage>
        <taxon>Eukaryota</taxon>
        <taxon>Fungi</taxon>
        <taxon>Dikarya</taxon>
        <taxon>Ascomycota</taxon>
        <taxon>Saccharomycotina</taxon>
        <taxon>Pichiomycetes</taxon>
        <taxon>Debaryomycetaceae</taxon>
        <taxon>Scheffersomyces</taxon>
    </lineage>
</organism>
<evidence type="ECO:0000256" key="5">
    <source>
        <dbReference type="SAM" id="SignalP"/>
    </source>
</evidence>
<comment type="similarity">
    <text evidence="3">Belongs to the ZPS1 family.</text>
</comment>
<evidence type="ECO:0000256" key="3">
    <source>
        <dbReference type="ARBA" id="ARBA00060890"/>
    </source>
</evidence>
<feature type="region of interest" description="Disordered" evidence="4">
    <location>
        <begin position="256"/>
        <end position="305"/>
    </location>
</feature>
<name>A0A9P7V8P9_9ASCO</name>
<dbReference type="GO" id="GO:0008237">
    <property type="term" value="F:metallopeptidase activity"/>
    <property type="evidence" value="ECO:0007669"/>
    <property type="project" value="InterPro"/>
</dbReference>
<dbReference type="Pfam" id="PF13933">
    <property type="entry name" value="HRXXH"/>
    <property type="match status" value="1"/>
</dbReference>
<dbReference type="InterPro" id="IPR024079">
    <property type="entry name" value="MetalloPept_cat_dom_sf"/>
</dbReference>
<evidence type="ECO:0000313" key="7">
    <source>
        <dbReference type="EMBL" id="KAG7193341.1"/>
    </source>
</evidence>